<evidence type="ECO:0000256" key="3">
    <source>
        <dbReference type="ARBA" id="ARBA00022471"/>
    </source>
</evidence>
<dbReference type="EMBL" id="JACXVP010000009">
    <property type="protein sequence ID" value="KAG5583850.1"/>
    <property type="molecule type" value="Genomic_DNA"/>
</dbReference>
<evidence type="ECO:0000256" key="4">
    <source>
        <dbReference type="ARBA" id="ARBA00022525"/>
    </source>
</evidence>
<evidence type="ECO:0000256" key="5">
    <source>
        <dbReference type="ARBA" id="ARBA00022729"/>
    </source>
</evidence>
<protein>
    <recommendedName>
        <fullName evidence="9">S-protein homolog</fullName>
    </recommendedName>
</protein>
<reference evidence="7 8" key="1">
    <citation type="submission" date="2020-09" db="EMBL/GenBank/DDBJ databases">
        <title>De no assembly of potato wild relative species, Solanum commersonii.</title>
        <authorList>
            <person name="Cho K."/>
        </authorList>
    </citation>
    <scope>NUCLEOTIDE SEQUENCE [LARGE SCALE GENOMIC DNA]</scope>
    <source>
        <strain evidence="7">LZ3.2</strain>
        <tissue evidence="7">Leaf</tissue>
    </source>
</reference>
<comment type="similarity">
    <text evidence="2">Belongs to the plant self-incompatibility (S1) protein family.</text>
</comment>
<keyword evidence="3" id="KW-0713">Self-incompatibility</keyword>
<organism evidence="7 8">
    <name type="scientific">Solanum commersonii</name>
    <name type="common">Commerson's wild potato</name>
    <name type="synonym">Commerson's nightshade</name>
    <dbReference type="NCBI Taxonomy" id="4109"/>
    <lineage>
        <taxon>Eukaryota</taxon>
        <taxon>Viridiplantae</taxon>
        <taxon>Streptophyta</taxon>
        <taxon>Embryophyta</taxon>
        <taxon>Tracheophyta</taxon>
        <taxon>Spermatophyta</taxon>
        <taxon>Magnoliopsida</taxon>
        <taxon>eudicotyledons</taxon>
        <taxon>Gunneridae</taxon>
        <taxon>Pentapetalae</taxon>
        <taxon>asterids</taxon>
        <taxon>lamiids</taxon>
        <taxon>Solanales</taxon>
        <taxon>Solanaceae</taxon>
        <taxon>Solanoideae</taxon>
        <taxon>Solaneae</taxon>
        <taxon>Solanum</taxon>
    </lineage>
</organism>
<dbReference type="Pfam" id="PF05938">
    <property type="entry name" value="Self-incomp_S1"/>
    <property type="match status" value="3"/>
</dbReference>
<comment type="caution">
    <text evidence="7">The sequence shown here is derived from an EMBL/GenBank/DDBJ whole genome shotgun (WGS) entry which is preliminary data.</text>
</comment>
<keyword evidence="8" id="KW-1185">Reference proteome</keyword>
<feature type="chain" id="PRO_5039937971" description="S-protein homolog" evidence="6">
    <location>
        <begin position="26"/>
        <end position="389"/>
    </location>
</feature>
<name>A0A9J5X7L6_SOLCO</name>
<evidence type="ECO:0008006" key="9">
    <source>
        <dbReference type="Google" id="ProtNLM"/>
    </source>
</evidence>
<evidence type="ECO:0000256" key="6">
    <source>
        <dbReference type="SAM" id="SignalP"/>
    </source>
</evidence>
<evidence type="ECO:0000313" key="8">
    <source>
        <dbReference type="Proteomes" id="UP000824120"/>
    </source>
</evidence>
<proteinExistence type="inferred from homology"/>
<dbReference type="InterPro" id="IPR010264">
    <property type="entry name" value="Self-incomp_S1"/>
</dbReference>
<dbReference type="AlphaFoldDB" id="A0A9J5X7L6"/>
<dbReference type="GO" id="GO:0005576">
    <property type="term" value="C:extracellular region"/>
    <property type="evidence" value="ECO:0007669"/>
    <property type="project" value="UniProtKB-SubCell"/>
</dbReference>
<dbReference type="GO" id="GO:0060320">
    <property type="term" value="P:rejection of self pollen"/>
    <property type="evidence" value="ECO:0007669"/>
    <property type="project" value="UniProtKB-KW"/>
</dbReference>
<keyword evidence="5 6" id="KW-0732">Signal</keyword>
<evidence type="ECO:0000313" key="7">
    <source>
        <dbReference type="EMBL" id="KAG5583850.1"/>
    </source>
</evidence>
<gene>
    <name evidence="7" type="ORF">H5410_044284</name>
</gene>
<accession>A0A9J5X7L6</accession>
<dbReference type="Proteomes" id="UP000824120">
    <property type="component" value="Chromosome 9"/>
</dbReference>
<keyword evidence="4" id="KW-0964">Secreted</keyword>
<dbReference type="PANTHER" id="PTHR31232:SF61">
    <property type="entry name" value="S-PROTEIN HOMOLOG"/>
    <property type="match status" value="1"/>
</dbReference>
<comment type="subcellular location">
    <subcellularLocation>
        <location evidence="1">Secreted</location>
    </subcellularLocation>
</comment>
<dbReference type="OrthoDB" id="1727555at2759"/>
<evidence type="ECO:0000256" key="2">
    <source>
        <dbReference type="ARBA" id="ARBA00005581"/>
    </source>
</evidence>
<evidence type="ECO:0000256" key="1">
    <source>
        <dbReference type="ARBA" id="ARBA00004613"/>
    </source>
</evidence>
<feature type="signal peptide" evidence="6">
    <location>
        <begin position="1"/>
        <end position="25"/>
    </location>
</feature>
<sequence length="389" mass="45965">MVNYKTKFSFCSFIILLNLILRSCGAPFSSIRVVYIIDALVSSSKPLTIHCQSKDDDLGYKNLHLGEEYHFRFNEKFFGGTLFFCHFWWNDKNIIFDVYNDDIATFCGDLSPLSGFDYECFWKVQEDGFYFAPHRNPPSEYEKKHDCNGWITNNVEVHIINALPPNSKPLALHCKSGDDDLGNKTISTHDEFDIYFNEKLFGGTLFFCHFWWNSKNIVFDVYNNHVSKSCGVKDIITDECYWRVQEDGFYFNGHRDPIYRYVKKYDCSFGITSRFNVYITNNLPNDTNPLILHCKSGDDDLGQRVLHKNEEFSFSFRRKIIIGSTLYFCHFWWEQKDKSIDVFNNHIAEKDCGRVNPDLMECYWKVQEDGFYFGAHRYPPPEYWKKESW</sequence>
<dbReference type="PANTHER" id="PTHR31232">
    <property type="match status" value="1"/>
</dbReference>